<dbReference type="SUPFAM" id="SSF51735">
    <property type="entry name" value="NAD(P)-binding Rossmann-fold domains"/>
    <property type="match status" value="1"/>
</dbReference>
<evidence type="ECO:0000256" key="1">
    <source>
        <dbReference type="ARBA" id="ARBA00022857"/>
    </source>
</evidence>
<evidence type="ECO:0000313" key="4">
    <source>
        <dbReference type="Proteomes" id="UP000825729"/>
    </source>
</evidence>
<dbReference type="GO" id="GO:0016491">
    <property type="term" value="F:oxidoreductase activity"/>
    <property type="evidence" value="ECO:0007669"/>
    <property type="project" value="UniProtKB-KW"/>
</dbReference>
<keyword evidence="2" id="KW-0560">Oxidoreductase</keyword>
<name>A0AAV7DUY7_ARIFI</name>
<evidence type="ECO:0000313" key="3">
    <source>
        <dbReference type="EMBL" id="KAG9439779.1"/>
    </source>
</evidence>
<dbReference type="InterPro" id="IPR036291">
    <property type="entry name" value="NAD(P)-bd_dom_sf"/>
</dbReference>
<reference evidence="3 4" key="1">
    <citation type="submission" date="2021-07" db="EMBL/GenBank/DDBJ databases">
        <title>The Aristolochia fimbriata genome: insights into angiosperm evolution, floral development and chemical biosynthesis.</title>
        <authorList>
            <person name="Jiao Y."/>
        </authorList>
    </citation>
    <scope>NUCLEOTIDE SEQUENCE [LARGE SCALE GENOMIC DNA]</scope>
    <source>
        <strain evidence="3">IBCAS-2021</strain>
        <tissue evidence="3">Leaf</tissue>
    </source>
</reference>
<accession>A0AAV7DUY7</accession>
<comment type="caution">
    <text evidence="3">The sequence shown here is derived from an EMBL/GenBank/DDBJ whole genome shotgun (WGS) entry which is preliminary data.</text>
</comment>
<dbReference type="Pfam" id="PF13561">
    <property type="entry name" value="adh_short_C2"/>
    <property type="match status" value="1"/>
</dbReference>
<dbReference type="InterPro" id="IPR002347">
    <property type="entry name" value="SDR_fam"/>
</dbReference>
<dbReference type="PRINTS" id="PR00081">
    <property type="entry name" value="GDHRDH"/>
</dbReference>
<keyword evidence="1" id="KW-0521">NADP</keyword>
<dbReference type="PRINTS" id="PR00080">
    <property type="entry name" value="SDRFAMILY"/>
</dbReference>
<dbReference type="PANTHER" id="PTHR42898:SF6">
    <property type="entry name" value="NADP-DEPENDENT MANNITOL DEHYDROGENASE"/>
    <property type="match status" value="1"/>
</dbReference>
<sequence length="259" mass="28002">MEAAKKRWSLEGKTALVTGGTKGIGRAIVEELAQFGASVYTCARNETELGVRLREWKEAGLNVHGSVCDIFSQSSRSKLMDDVSSVFNGKLNILISNAATLLIKPTLDCTAEDFSSQISTNFESTFHLSQLAHPLLKASEQGCLIFISSVTGILSFTKAGLYSAFKGALNQLTKNLAVEWADDLIRTNSIAPSLTRTPMGAKVIQEGELSYQFLARTPLRRMGETRDVSSLVAFLCMEAASYINGQVIAVDGGFSIYGL</sequence>
<proteinExistence type="predicted"/>
<protein>
    <submittedName>
        <fullName evidence="3">Uncharacterized protein</fullName>
    </submittedName>
</protein>
<dbReference type="FunFam" id="3.40.50.720:FF:000084">
    <property type="entry name" value="Short-chain dehydrogenase reductase"/>
    <property type="match status" value="1"/>
</dbReference>
<keyword evidence="4" id="KW-1185">Reference proteome</keyword>
<dbReference type="Proteomes" id="UP000825729">
    <property type="component" value="Unassembled WGS sequence"/>
</dbReference>
<organism evidence="3 4">
    <name type="scientific">Aristolochia fimbriata</name>
    <name type="common">White veined hardy Dutchman's pipe vine</name>
    <dbReference type="NCBI Taxonomy" id="158543"/>
    <lineage>
        <taxon>Eukaryota</taxon>
        <taxon>Viridiplantae</taxon>
        <taxon>Streptophyta</taxon>
        <taxon>Embryophyta</taxon>
        <taxon>Tracheophyta</taxon>
        <taxon>Spermatophyta</taxon>
        <taxon>Magnoliopsida</taxon>
        <taxon>Magnoliidae</taxon>
        <taxon>Piperales</taxon>
        <taxon>Aristolochiaceae</taxon>
        <taxon>Aristolochia</taxon>
    </lineage>
</organism>
<dbReference type="PANTHER" id="PTHR42898">
    <property type="entry name" value="TROPINONE REDUCTASE"/>
    <property type="match status" value="1"/>
</dbReference>
<dbReference type="InterPro" id="IPR045000">
    <property type="entry name" value="TR"/>
</dbReference>
<gene>
    <name evidence="3" type="ORF">H6P81_019944</name>
</gene>
<dbReference type="Gene3D" id="3.40.50.720">
    <property type="entry name" value="NAD(P)-binding Rossmann-like Domain"/>
    <property type="match status" value="1"/>
</dbReference>
<evidence type="ECO:0000256" key="2">
    <source>
        <dbReference type="ARBA" id="ARBA00023002"/>
    </source>
</evidence>
<dbReference type="EMBL" id="JAINDJ010000008">
    <property type="protein sequence ID" value="KAG9439779.1"/>
    <property type="molecule type" value="Genomic_DNA"/>
</dbReference>
<dbReference type="AlphaFoldDB" id="A0AAV7DUY7"/>